<reference evidence="4 5" key="1">
    <citation type="submission" date="2018-10" db="EMBL/GenBank/DDBJ databases">
        <title>Sequencing the genomes of 1000 actinobacteria strains.</title>
        <authorList>
            <person name="Klenk H.-P."/>
        </authorList>
    </citation>
    <scope>NUCLEOTIDE SEQUENCE [LARGE SCALE GENOMIC DNA]</scope>
    <source>
        <strain evidence="4 5">DSM 43911</strain>
    </source>
</reference>
<dbReference type="InterPro" id="IPR036779">
    <property type="entry name" value="LysM_dom_sf"/>
</dbReference>
<dbReference type="Pfam" id="PF01476">
    <property type="entry name" value="LysM"/>
    <property type="match status" value="1"/>
</dbReference>
<sequence length="176" mass="18753">MAVVVGTRSGFELVDGAVAEDVRRGEPLRPGPRVLRSFQTDKTERFPGTGKGDTRRPTTPRPRPLAVHTAPEPAACAVREERHPAVQFARYAAVAVVAAVALSLLYLFASGAGSVPERTSVVHVQVGETLWDIAERTAPDSDPEAVVIRIKELNELADSSVKPGQALVVPDGRTDG</sequence>
<keyword evidence="2" id="KW-0472">Membrane</keyword>
<protein>
    <submittedName>
        <fullName evidence="4">LysM domain-containing protein</fullName>
    </submittedName>
</protein>
<dbReference type="Gene3D" id="3.10.350.10">
    <property type="entry name" value="LysM domain"/>
    <property type="match status" value="1"/>
</dbReference>
<dbReference type="Proteomes" id="UP000272729">
    <property type="component" value="Unassembled WGS sequence"/>
</dbReference>
<feature type="transmembrane region" description="Helical" evidence="2">
    <location>
        <begin position="88"/>
        <end position="109"/>
    </location>
</feature>
<name>A0A495XE14_9PSEU</name>
<organism evidence="4 5">
    <name type="scientific">Saccharothrix variisporea</name>
    <dbReference type="NCBI Taxonomy" id="543527"/>
    <lineage>
        <taxon>Bacteria</taxon>
        <taxon>Bacillati</taxon>
        <taxon>Actinomycetota</taxon>
        <taxon>Actinomycetes</taxon>
        <taxon>Pseudonocardiales</taxon>
        <taxon>Pseudonocardiaceae</taxon>
        <taxon>Saccharothrix</taxon>
    </lineage>
</organism>
<dbReference type="RefSeq" id="WP_121221799.1">
    <property type="nucleotide sequence ID" value="NZ_JBIUBA010000040.1"/>
</dbReference>
<keyword evidence="2" id="KW-1133">Transmembrane helix</keyword>
<dbReference type="PROSITE" id="PS51782">
    <property type="entry name" value="LYSM"/>
    <property type="match status" value="1"/>
</dbReference>
<dbReference type="CDD" id="cd00118">
    <property type="entry name" value="LysM"/>
    <property type="match status" value="1"/>
</dbReference>
<proteinExistence type="predicted"/>
<accession>A0A495XE14</accession>
<dbReference type="InterPro" id="IPR018392">
    <property type="entry name" value="LysM"/>
</dbReference>
<dbReference type="SMART" id="SM00257">
    <property type="entry name" value="LysM"/>
    <property type="match status" value="1"/>
</dbReference>
<dbReference type="AlphaFoldDB" id="A0A495XE14"/>
<evidence type="ECO:0000256" key="2">
    <source>
        <dbReference type="SAM" id="Phobius"/>
    </source>
</evidence>
<keyword evidence="2" id="KW-0812">Transmembrane</keyword>
<dbReference type="OrthoDB" id="3699712at2"/>
<feature type="domain" description="LysM" evidence="3">
    <location>
        <begin position="120"/>
        <end position="169"/>
    </location>
</feature>
<gene>
    <name evidence="4" type="ORF">DFJ66_3026</name>
</gene>
<keyword evidence="5" id="KW-1185">Reference proteome</keyword>
<feature type="region of interest" description="Disordered" evidence="1">
    <location>
        <begin position="24"/>
        <end position="68"/>
    </location>
</feature>
<evidence type="ECO:0000256" key="1">
    <source>
        <dbReference type="SAM" id="MobiDB-lite"/>
    </source>
</evidence>
<evidence type="ECO:0000313" key="5">
    <source>
        <dbReference type="Proteomes" id="UP000272729"/>
    </source>
</evidence>
<dbReference type="EMBL" id="RBXR01000001">
    <property type="protein sequence ID" value="RKT69788.1"/>
    <property type="molecule type" value="Genomic_DNA"/>
</dbReference>
<evidence type="ECO:0000259" key="3">
    <source>
        <dbReference type="PROSITE" id="PS51782"/>
    </source>
</evidence>
<comment type="caution">
    <text evidence="4">The sequence shown here is derived from an EMBL/GenBank/DDBJ whole genome shotgun (WGS) entry which is preliminary data.</text>
</comment>
<evidence type="ECO:0000313" key="4">
    <source>
        <dbReference type="EMBL" id="RKT69788.1"/>
    </source>
</evidence>